<evidence type="ECO:0000313" key="2">
    <source>
        <dbReference type="Proteomes" id="UP001163321"/>
    </source>
</evidence>
<proteinExistence type="predicted"/>
<protein>
    <submittedName>
        <fullName evidence="1">Uncharacterized protein</fullName>
    </submittedName>
</protein>
<keyword evidence="2" id="KW-1185">Reference proteome</keyword>
<dbReference type="EMBL" id="CM047580">
    <property type="protein sequence ID" value="KAI9921772.1"/>
    <property type="molecule type" value="Genomic_DNA"/>
</dbReference>
<gene>
    <name evidence="1" type="ORF">PsorP6_001663</name>
</gene>
<accession>A0ACC0WSN1</accession>
<comment type="caution">
    <text evidence="1">The sequence shown here is derived from an EMBL/GenBank/DDBJ whole genome shotgun (WGS) entry which is preliminary data.</text>
</comment>
<organism evidence="1 2">
    <name type="scientific">Peronosclerospora sorghi</name>
    <dbReference type="NCBI Taxonomy" id="230839"/>
    <lineage>
        <taxon>Eukaryota</taxon>
        <taxon>Sar</taxon>
        <taxon>Stramenopiles</taxon>
        <taxon>Oomycota</taxon>
        <taxon>Peronosporomycetes</taxon>
        <taxon>Peronosporales</taxon>
        <taxon>Peronosporaceae</taxon>
        <taxon>Peronosclerospora</taxon>
    </lineage>
</organism>
<evidence type="ECO:0000313" key="1">
    <source>
        <dbReference type="EMBL" id="KAI9921772.1"/>
    </source>
</evidence>
<sequence>MGHCSNRTMWRRSLLQVQPLQRPFPPAHSKRGFASALLTSQKQDMLREPREAMDYDVLLVGAGPASLAAAIRMKQLSAEKGTELSVCVVEKGAELGSHILSGNVFEPRALNELLPNWNELGAPLDTPVTKDKFLLLTKDKSLKLPHFLLPKEEHNDGNFVISLSKFVRWLGGQAEEAGVEIYPGFAASEVLYCENGSVRGIATRDVGVGKDGKPKTTFARGMELRARVTLFGEGCRGSCSEEVMNKYKLREGVQPQTYGIGVKEVWRIPKEKHESGLVQHTLGWPLQQSLMDKTFGGSFMYHMEDNLVHIGVVVGLDYENPYINPYEEFQRFKTHPAIREYLEGGECVQYGARCLNEGGYHAIPKLTFPGGALIGCSAGFLNGVKIKGTHTAMKSGMLAAEAAYEALTASGVQPVAETAEINPEEPAINISSYEDAVESSWIAEELKAVRNVHAGFHKGFLPGLLHAGIATHIFRGKEPWTISNTVPDSAKTRPAKEFTPIEYPKPDGKLTFDLLSNLQRSGTNHNHDQPSHLRIKPDLTEVPSKESFPVYAGPEQRFCPARVYEYTDGSEANGVPQLVINAQNCVHCKCCSIKMPKEYIKWTVPEGGGGPAYDLM</sequence>
<name>A0ACC0WSN1_9STRA</name>
<dbReference type="Proteomes" id="UP001163321">
    <property type="component" value="Chromosome 1"/>
</dbReference>
<reference evidence="1 2" key="1">
    <citation type="journal article" date="2022" name="bioRxiv">
        <title>The genome of the oomycete Peronosclerospora sorghi, a cosmopolitan pathogen of maize and sorghum, is inflated with dispersed pseudogenes.</title>
        <authorList>
            <person name="Fletcher K."/>
            <person name="Martin F."/>
            <person name="Isakeit T."/>
            <person name="Cavanaugh K."/>
            <person name="Magill C."/>
            <person name="Michelmore R."/>
        </authorList>
    </citation>
    <scope>NUCLEOTIDE SEQUENCE [LARGE SCALE GENOMIC DNA]</scope>
    <source>
        <strain evidence="1">P6</strain>
    </source>
</reference>